<dbReference type="InterPro" id="IPR050535">
    <property type="entry name" value="DNA_Repair-Maintenance_Comp"/>
</dbReference>
<keyword evidence="4" id="KW-1185">Reference proteome</keyword>
<dbReference type="GO" id="GO:0004527">
    <property type="term" value="F:exonuclease activity"/>
    <property type="evidence" value="ECO:0007669"/>
    <property type="project" value="UniProtKB-KW"/>
</dbReference>
<dbReference type="Gene3D" id="3.60.21.10">
    <property type="match status" value="1"/>
</dbReference>
<dbReference type="SUPFAM" id="SSF56300">
    <property type="entry name" value="Metallo-dependent phosphatases"/>
    <property type="match status" value="1"/>
</dbReference>
<protein>
    <submittedName>
        <fullName evidence="3">DNA repair exonuclease SbcCD nuclease subunit</fullName>
    </submittedName>
</protein>
<dbReference type="InterPro" id="IPR004843">
    <property type="entry name" value="Calcineurin-like_PHP"/>
</dbReference>
<sequence length="410" mass="47443">MKMTKQISFLHAADLHLDSPFRGLADTPDPIFQEILESTFVALDRLVQTALDKEVDFVLMAGDLFDNEKQSLKAQVRLRRAFEQLQRHNIQVYLSYGNHDYINGNIHPVTYPDNVHIFPDEKVRQFTYVKADGTEAAIYGFSYENRGVLTNKTDEYEVINSSIPFHIAMLHGSIKSNTEHDVYAPFQLSDLTKGNFDYWALGHIHQREMLKEDPPIVYPGNIQGRNRKETGEKGCYHIVLTETDKEMSFIPLQAIQFHSLTINISACEEPHQVENNIQFRMKEIISTTPMLIDLTLTSDNPQIQESESGNYLEDVIELVNETFIHQMNWNFIFRYSIETHFSAHDTDLVKGEHFIGELFRHAEDVSIPSYVKELYQQKQARKYLDPLTQEEEQSIKTEAQQLLLNALLKD</sequence>
<gene>
    <name evidence="3" type="ORF">J2Z83_001074</name>
</gene>
<evidence type="ECO:0000313" key="4">
    <source>
        <dbReference type="Proteomes" id="UP001519345"/>
    </source>
</evidence>
<dbReference type="PANTHER" id="PTHR30337:SF7">
    <property type="entry name" value="PHOSPHOESTERASE"/>
    <property type="match status" value="1"/>
</dbReference>
<keyword evidence="3" id="KW-0269">Exonuclease</keyword>
<keyword evidence="1" id="KW-0378">Hydrolase</keyword>
<dbReference type="PIRSF" id="PIRSF033091">
    <property type="entry name" value="Pesterase_YhaO"/>
    <property type="match status" value="1"/>
</dbReference>
<dbReference type="InterPro" id="IPR041796">
    <property type="entry name" value="Mre11_N"/>
</dbReference>
<proteinExistence type="predicted"/>
<evidence type="ECO:0000313" key="3">
    <source>
        <dbReference type="EMBL" id="MBP1968971.1"/>
    </source>
</evidence>
<comment type="caution">
    <text evidence="3">The sequence shown here is derived from an EMBL/GenBank/DDBJ whole genome shotgun (WGS) entry which is preliminary data.</text>
</comment>
<name>A0ABS4IDG1_9BACI</name>
<dbReference type="EMBL" id="JAGGKX010000004">
    <property type="protein sequence ID" value="MBP1968971.1"/>
    <property type="molecule type" value="Genomic_DNA"/>
</dbReference>
<dbReference type="InterPro" id="IPR014576">
    <property type="entry name" value="Pesterase_YhaO"/>
</dbReference>
<dbReference type="Pfam" id="PF00149">
    <property type="entry name" value="Metallophos"/>
    <property type="match status" value="1"/>
</dbReference>
<dbReference type="InterPro" id="IPR029052">
    <property type="entry name" value="Metallo-depent_PP-like"/>
</dbReference>
<evidence type="ECO:0000256" key="1">
    <source>
        <dbReference type="ARBA" id="ARBA00022801"/>
    </source>
</evidence>
<accession>A0ABS4IDG1</accession>
<organism evidence="3 4">
    <name type="scientific">Virgibacillus natechei</name>
    <dbReference type="NCBI Taxonomy" id="1216297"/>
    <lineage>
        <taxon>Bacteria</taxon>
        <taxon>Bacillati</taxon>
        <taxon>Bacillota</taxon>
        <taxon>Bacilli</taxon>
        <taxon>Bacillales</taxon>
        <taxon>Bacillaceae</taxon>
        <taxon>Virgibacillus</taxon>
    </lineage>
</organism>
<dbReference type="CDD" id="cd00840">
    <property type="entry name" value="MPP_Mre11_N"/>
    <property type="match status" value="1"/>
</dbReference>
<feature type="domain" description="Calcineurin-like phosphoesterase" evidence="2">
    <location>
        <begin position="8"/>
        <end position="206"/>
    </location>
</feature>
<reference evidence="3 4" key="1">
    <citation type="submission" date="2021-03" db="EMBL/GenBank/DDBJ databases">
        <title>Genomic Encyclopedia of Type Strains, Phase IV (KMG-IV): sequencing the most valuable type-strain genomes for metagenomic binning, comparative biology and taxonomic classification.</title>
        <authorList>
            <person name="Goeker M."/>
        </authorList>
    </citation>
    <scope>NUCLEOTIDE SEQUENCE [LARGE SCALE GENOMIC DNA]</scope>
    <source>
        <strain evidence="3 4">DSM 25609</strain>
    </source>
</reference>
<dbReference type="PANTHER" id="PTHR30337">
    <property type="entry name" value="COMPONENT OF ATP-DEPENDENT DSDNA EXONUCLEASE"/>
    <property type="match status" value="1"/>
</dbReference>
<keyword evidence="3" id="KW-0540">Nuclease</keyword>
<dbReference type="Proteomes" id="UP001519345">
    <property type="component" value="Unassembled WGS sequence"/>
</dbReference>
<evidence type="ECO:0000259" key="2">
    <source>
        <dbReference type="Pfam" id="PF00149"/>
    </source>
</evidence>